<keyword evidence="4 10" id="KW-1133">Transmembrane helix</keyword>
<accession>A0ABS8GBH8</accession>
<keyword evidence="5 10" id="KW-0472">Membrane</keyword>
<dbReference type="RefSeq" id="WP_229162357.1">
    <property type="nucleotide sequence ID" value="NZ_JAJEWP010000006.1"/>
</dbReference>
<dbReference type="Pfam" id="PF00672">
    <property type="entry name" value="HAMP"/>
    <property type="match status" value="1"/>
</dbReference>
<keyword evidence="6 8" id="KW-0807">Transducer</keyword>
<feature type="domain" description="HAMP" evidence="13">
    <location>
        <begin position="309"/>
        <end position="363"/>
    </location>
</feature>
<evidence type="ECO:0000256" key="9">
    <source>
        <dbReference type="SAM" id="Coils"/>
    </source>
</evidence>
<evidence type="ECO:0000259" key="13">
    <source>
        <dbReference type="PROSITE" id="PS50885"/>
    </source>
</evidence>
<proteinExistence type="inferred from homology"/>
<evidence type="ECO:0000256" key="4">
    <source>
        <dbReference type="ARBA" id="ARBA00022989"/>
    </source>
</evidence>
<dbReference type="PANTHER" id="PTHR32089">
    <property type="entry name" value="METHYL-ACCEPTING CHEMOTAXIS PROTEIN MCPB"/>
    <property type="match status" value="1"/>
</dbReference>
<dbReference type="PROSITE" id="PS50192">
    <property type="entry name" value="T_SNARE"/>
    <property type="match status" value="1"/>
</dbReference>
<evidence type="ECO:0000256" key="2">
    <source>
        <dbReference type="ARBA" id="ARBA00022519"/>
    </source>
</evidence>
<reference evidence="14 15" key="1">
    <citation type="submission" date="2021-10" db="EMBL/GenBank/DDBJ databases">
        <title>Draft genome of Aestuariibacter halophilus JC2043.</title>
        <authorList>
            <person name="Emsley S.A."/>
            <person name="Pfannmuller K.M."/>
            <person name="Ushijima B."/>
            <person name="Saw J.H."/>
            <person name="Videau P."/>
        </authorList>
    </citation>
    <scope>NUCLEOTIDE SEQUENCE [LARGE SCALE GENOMIC DNA]</scope>
    <source>
        <strain evidence="14 15">JC2043</strain>
    </source>
</reference>
<dbReference type="InterPro" id="IPR000727">
    <property type="entry name" value="T_SNARE_dom"/>
</dbReference>
<dbReference type="Gene3D" id="1.10.287.950">
    <property type="entry name" value="Methyl-accepting chemotaxis protein"/>
    <property type="match status" value="1"/>
</dbReference>
<dbReference type="InterPro" id="IPR003660">
    <property type="entry name" value="HAMP_dom"/>
</dbReference>
<protein>
    <submittedName>
        <fullName evidence="14">Methyl-accepting chemotaxis protein</fullName>
    </submittedName>
</protein>
<dbReference type="Pfam" id="PF00015">
    <property type="entry name" value="MCPsignal"/>
    <property type="match status" value="1"/>
</dbReference>
<keyword evidence="2" id="KW-1003">Cell membrane</keyword>
<feature type="transmembrane region" description="Helical" evidence="10">
    <location>
        <begin position="289"/>
        <end position="311"/>
    </location>
</feature>
<feature type="coiled-coil region" evidence="9">
    <location>
        <begin position="439"/>
        <end position="466"/>
    </location>
</feature>
<evidence type="ECO:0000256" key="6">
    <source>
        <dbReference type="ARBA" id="ARBA00023224"/>
    </source>
</evidence>
<dbReference type="Pfam" id="PF14827">
    <property type="entry name" value="dCache_3"/>
    <property type="match status" value="1"/>
</dbReference>
<dbReference type="PROSITE" id="PS50111">
    <property type="entry name" value="CHEMOTAXIS_TRANSDUC_2"/>
    <property type="match status" value="1"/>
</dbReference>
<organism evidence="14 15">
    <name type="scientific">Fluctibacter halophilus</name>
    <dbReference type="NCBI Taxonomy" id="226011"/>
    <lineage>
        <taxon>Bacteria</taxon>
        <taxon>Pseudomonadati</taxon>
        <taxon>Pseudomonadota</taxon>
        <taxon>Gammaproteobacteria</taxon>
        <taxon>Alteromonadales</taxon>
        <taxon>Alteromonadaceae</taxon>
        <taxon>Fluctibacter</taxon>
    </lineage>
</organism>
<feature type="transmembrane region" description="Helical" evidence="10">
    <location>
        <begin position="16"/>
        <end position="40"/>
    </location>
</feature>
<evidence type="ECO:0000256" key="5">
    <source>
        <dbReference type="ARBA" id="ARBA00023136"/>
    </source>
</evidence>
<dbReference type="InterPro" id="IPR029150">
    <property type="entry name" value="dCache_3"/>
</dbReference>
<name>A0ABS8GBH8_9ALTE</name>
<keyword evidence="9" id="KW-0175">Coiled coil</keyword>
<dbReference type="PROSITE" id="PS50885">
    <property type="entry name" value="HAMP"/>
    <property type="match status" value="1"/>
</dbReference>
<keyword evidence="15" id="KW-1185">Reference proteome</keyword>
<comment type="caution">
    <text evidence="14">The sequence shown here is derived from an EMBL/GenBank/DDBJ whole genome shotgun (WGS) entry which is preliminary data.</text>
</comment>
<feature type="domain" description="T-SNARE coiled-coil homology" evidence="12">
    <location>
        <begin position="555"/>
        <end position="617"/>
    </location>
</feature>
<feature type="domain" description="Methyl-accepting transducer" evidence="11">
    <location>
        <begin position="368"/>
        <end position="604"/>
    </location>
</feature>
<dbReference type="InterPro" id="IPR029151">
    <property type="entry name" value="Sensor-like_sf"/>
</dbReference>
<evidence type="ECO:0000256" key="8">
    <source>
        <dbReference type="PROSITE-ProRule" id="PRU00284"/>
    </source>
</evidence>
<sequence>MGITALFQRLGMKQTLIGVFTVLVVLIATVFAISSVTTLVSMSRQAELRELSNLYKAVLSEIESQGKLATALSQTFASSPPVQQAFQDQDRATLQQLTEPFYLLAARDYGVKQAQFHLPPATSFLRLHRTEKFGDDLSEFRSTVVDVNRRRNPVSGIEKGVAGFGIRGVVPVSYQGSHLGSVEFGLSLNEAFLEMIKSKYDIDISMHAIENGKVRLLANTDKEVIDLSTDQILAARSSPVVFDLDQGEQSFALFASVLTDYAGEVIGTVTLAMDRRDYEAQISAAKRNIAIISVLIVAVGVAIAYFLSVLITTPLNRAVDAMKDISKGEGDLTKRLPVVGNNEFSRLAEAFNDFAEKVRGSIFDVSGSTKVLDEAVQEVNQMMVSITDHTAKQREEIGSVATAITEMTTTIHEVSKSGSDAAKAADRVEQESGGSVELLDRASDQIQQLDARISQANDVISKVSDESTNIGSVLDVIRGIAEQTNLLALNAAIEAARAGEQGRGFAVVADEVRTLASRTQSSTEEIDTMISSLQNRVSEAVSTIKQSREQASSGVALTKETAEALQTVKQSAVEIRDLNYQIATAVEEQTYVSDEINRNTSKIDELATLSLDDVMKAQSGTKKVQELSYQLNKIVGSFKI</sequence>
<keyword evidence="3 10" id="KW-0812">Transmembrane</keyword>
<comment type="subcellular location">
    <subcellularLocation>
        <location evidence="1">Cell inner membrane</location>
        <topology evidence="1">Multi-pass membrane protein</topology>
    </subcellularLocation>
</comment>
<evidence type="ECO:0000256" key="1">
    <source>
        <dbReference type="ARBA" id="ARBA00004429"/>
    </source>
</evidence>
<dbReference type="SUPFAM" id="SSF58104">
    <property type="entry name" value="Methyl-accepting chemotaxis protein (MCP) signaling domain"/>
    <property type="match status" value="1"/>
</dbReference>
<comment type="similarity">
    <text evidence="7">Belongs to the methyl-accepting chemotaxis (MCP) protein family.</text>
</comment>
<dbReference type="EMBL" id="JAJEWP010000006">
    <property type="protein sequence ID" value="MCC2617930.1"/>
    <property type="molecule type" value="Genomic_DNA"/>
</dbReference>
<evidence type="ECO:0000313" key="15">
    <source>
        <dbReference type="Proteomes" id="UP001520878"/>
    </source>
</evidence>
<dbReference type="Proteomes" id="UP001520878">
    <property type="component" value="Unassembled WGS sequence"/>
</dbReference>
<keyword evidence="2" id="KW-0997">Cell inner membrane</keyword>
<gene>
    <name evidence="14" type="ORF">LJ739_16880</name>
</gene>
<dbReference type="CDD" id="cd11386">
    <property type="entry name" value="MCP_signal"/>
    <property type="match status" value="1"/>
</dbReference>
<evidence type="ECO:0000256" key="10">
    <source>
        <dbReference type="SAM" id="Phobius"/>
    </source>
</evidence>
<evidence type="ECO:0000256" key="7">
    <source>
        <dbReference type="ARBA" id="ARBA00029447"/>
    </source>
</evidence>
<dbReference type="SMART" id="SM00304">
    <property type="entry name" value="HAMP"/>
    <property type="match status" value="1"/>
</dbReference>
<dbReference type="InterPro" id="IPR004089">
    <property type="entry name" value="MCPsignal_dom"/>
</dbReference>
<evidence type="ECO:0000256" key="3">
    <source>
        <dbReference type="ARBA" id="ARBA00022692"/>
    </source>
</evidence>
<dbReference type="SUPFAM" id="SSF103190">
    <property type="entry name" value="Sensory domain-like"/>
    <property type="match status" value="1"/>
</dbReference>
<dbReference type="PANTHER" id="PTHR32089:SF119">
    <property type="entry name" value="METHYL-ACCEPTING CHEMOTAXIS PROTEIN CTPL"/>
    <property type="match status" value="1"/>
</dbReference>
<dbReference type="CDD" id="cd06225">
    <property type="entry name" value="HAMP"/>
    <property type="match status" value="1"/>
</dbReference>
<dbReference type="Gene3D" id="3.30.450.20">
    <property type="entry name" value="PAS domain"/>
    <property type="match status" value="1"/>
</dbReference>
<evidence type="ECO:0000313" key="14">
    <source>
        <dbReference type="EMBL" id="MCC2617930.1"/>
    </source>
</evidence>
<evidence type="ECO:0000259" key="12">
    <source>
        <dbReference type="PROSITE" id="PS50192"/>
    </source>
</evidence>
<evidence type="ECO:0000259" key="11">
    <source>
        <dbReference type="PROSITE" id="PS50111"/>
    </source>
</evidence>
<dbReference type="SMART" id="SM00283">
    <property type="entry name" value="MA"/>
    <property type="match status" value="1"/>
</dbReference>